<dbReference type="InterPro" id="IPR046341">
    <property type="entry name" value="SET_dom_sf"/>
</dbReference>
<dbReference type="GO" id="GO:0048188">
    <property type="term" value="C:Set1C/COMPASS complex"/>
    <property type="evidence" value="ECO:0007669"/>
    <property type="project" value="InterPro"/>
</dbReference>
<keyword evidence="18" id="KW-1185">Reference proteome</keyword>
<dbReference type="SMART" id="SM00317">
    <property type="entry name" value="SET"/>
    <property type="match status" value="1"/>
</dbReference>
<dbReference type="OrthoDB" id="308383at2759"/>
<dbReference type="PROSITE" id="PS50280">
    <property type="entry name" value="SET"/>
    <property type="match status" value="1"/>
</dbReference>
<evidence type="ECO:0000256" key="1">
    <source>
        <dbReference type="ARBA" id="ARBA00004123"/>
    </source>
</evidence>
<protein>
    <recommendedName>
        <fullName evidence="2">[histone H3]-lysine(4) N-trimethyltransferase</fullName>
        <ecNumber evidence="2">2.1.1.354</ecNumber>
    </recommendedName>
</protein>
<evidence type="ECO:0000259" key="15">
    <source>
        <dbReference type="PROSITE" id="PS50280"/>
    </source>
</evidence>
<dbReference type="STRING" id="2094558.A0A314YVR8"/>
<dbReference type="SUPFAM" id="SSF82199">
    <property type="entry name" value="SET domain"/>
    <property type="match status" value="1"/>
</dbReference>
<evidence type="ECO:0000256" key="5">
    <source>
        <dbReference type="ARBA" id="ARBA00022691"/>
    </source>
</evidence>
<dbReference type="EC" id="2.1.1.354" evidence="2"/>
<dbReference type="InterPro" id="IPR037841">
    <property type="entry name" value="SET_SETD1A/B"/>
</dbReference>
<keyword evidence="5" id="KW-0949">S-adenosyl-L-methionine</keyword>
<keyword evidence="9" id="KW-0804">Transcription</keyword>
<evidence type="ECO:0000256" key="11">
    <source>
        <dbReference type="ARBA" id="ARBA00047571"/>
    </source>
</evidence>
<feature type="domain" description="Post-SET" evidence="16">
    <location>
        <begin position="778"/>
        <end position="794"/>
    </location>
</feature>
<feature type="region of interest" description="Disordered" evidence="14">
    <location>
        <begin position="448"/>
        <end position="492"/>
    </location>
</feature>
<evidence type="ECO:0000256" key="2">
    <source>
        <dbReference type="ARBA" id="ARBA00012182"/>
    </source>
</evidence>
<dbReference type="EMBL" id="PJQY01000505">
    <property type="protein sequence ID" value="PQQ10449.1"/>
    <property type="molecule type" value="Genomic_DNA"/>
</dbReference>
<keyword evidence="10" id="KW-0539">Nucleus</keyword>
<dbReference type="PANTHER" id="PTHR45814">
    <property type="entry name" value="HISTONE-LYSINE N-METHYLTRANSFERASE SETD1"/>
    <property type="match status" value="1"/>
</dbReference>
<dbReference type="PANTHER" id="PTHR45814:SF2">
    <property type="entry name" value="HISTONE-LYSINE N-METHYLTRANSFERASE SETD1"/>
    <property type="match status" value="1"/>
</dbReference>
<comment type="subcellular location">
    <subcellularLocation>
        <location evidence="1">Nucleus</location>
    </subcellularLocation>
</comment>
<name>A0A314YVR8_PRUYE</name>
<dbReference type="Pfam" id="PF00856">
    <property type="entry name" value="SET"/>
    <property type="match status" value="1"/>
</dbReference>
<comment type="catalytic activity">
    <reaction evidence="12">
        <text>N(6)-methyl-L-lysyl(4)-[histone H3] + S-adenosyl-L-methionine = N(6),N(6)-dimethyl-L-lysyl(4)-[histone H3] + S-adenosyl-L-homocysteine + H(+)</text>
        <dbReference type="Rhea" id="RHEA:60268"/>
        <dbReference type="Rhea" id="RHEA-COMP:15540"/>
        <dbReference type="Rhea" id="RHEA-COMP:15543"/>
        <dbReference type="ChEBI" id="CHEBI:15378"/>
        <dbReference type="ChEBI" id="CHEBI:57856"/>
        <dbReference type="ChEBI" id="CHEBI:59789"/>
        <dbReference type="ChEBI" id="CHEBI:61929"/>
        <dbReference type="ChEBI" id="CHEBI:61976"/>
    </reaction>
</comment>
<keyword evidence="6" id="KW-0156">Chromatin regulator</keyword>
<accession>A0A314YVR8</accession>
<keyword evidence="8" id="KW-0805">Transcription regulation</keyword>
<dbReference type="CDD" id="cd19169">
    <property type="entry name" value="SET_SETD1"/>
    <property type="match status" value="1"/>
</dbReference>
<reference evidence="17 18" key="1">
    <citation type="submission" date="2018-02" db="EMBL/GenBank/DDBJ databases">
        <title>Draft genome of wild Prunus yedoensis var. nudiflora.</title>
        <authorList>
            <person name="Baek S."/>
            <person name="Kim J.-H."/>
            <person name="Choi K."/>
            <person name="Kim G.-B."/>
            <person name="Cho A."/>
            <person name="Jang H."/>
            <person name="Shin C.-H."/>
            <person name="Yu H.-J."/>
            <person name="Mun J.-H."/>
        </authorList>
    </citation>
    <scope>NUCLEOTIDE SEQUENCE [LARGE SCALE GENOMIC DNA]</scope>
    <source>
        <strain evidence="18">cv. Jeju island</strain>
        <tissue evidence="17">Leaf</tissue>
    </source>
</reference>
<keyword evidence="3" id="KW-0489">Methyltransferase</keyword>
<dbReference type="InterPro" id="IPR001214">
    <property type="entry name" value="SET_dom"/>
</dbReference>
<comment type="catalytic activity">
    <reaction evidence="13">
        <text>N(6),N(6)-dimethyl-L-lysyl(4)-[histone H3] + S-adenosyl-L-methionine = N(6),N(6),N(6)-trimethyl-L-lysyl(4)-[histone H3] + S-adenosyl-L-homocysteine + H(+)</text>
        <dbReference type="Rhea" id="RHEA:60272"/>
        <dbReference type="Rhea" id="RHEA-COMP:15537"/>
        <dbReference type="Rhea" id="RHEA-COMP:15540"/>
        <dbReference type="ChEBI" id="CHEBI:15378"/>
        <dbReference type="ChEBI" id="CHEBI:57856"/>
        <dbReference type="ChEBI" id="CHEBI:59789"/>
        <dbReference type="ChEBI" id="CHEBI:61961"/>
        <dbReference type="ChEBI" id="CHEBI:61976"/>
    </reaction>
</comment>
<organism evidence="17 18">
    <name type="scientific">Prunus yedoensis var. nudiflora</name>
    <dbReference type="NCBI Taxonomy" id="2094558"/>
    <lineage>
        <taxon>Eukaryota</taxon>
        <taxon>Viridiplantae</taxon>
        <taxon>Streptophyta</taxon>
        <taxon>Embryophyta</taxon>
        <taxon>Tracheophyta</taxon>
        <taxon>Spermatophyta</taxon>
        <taxon>Magnoliopsida</taxon>
        <taxon>eudicotyledons</taxon>
        <taxon>Gunneridae</taxon>
        <taxon>Pentapetalae</taxon>
        <taxon>rosids</taxon>
        <taxon>fabids</taxon>
        <taxon>Rosales</taxon>
        <taxon>Rosaceae</taxon>
        <taxon>Amygdaloideae</taxon>
        <taxon>Amygdaleae</taxon>
        <taxon>Prunus</taxon>
    </lineage>
</organism>
<sequence length="794" mass="88621">MKIPQNLHQALNLLEALKTFGGLAEYSSSWRRRKLWSGSPVLRTPPSETGDYAVKIDKLPHETLPPWEKNDACDDDDRPPGFELLEKELVDPAQPSSIASLVLVEGKSSKQISPSYEDMRCIVEYVETELQLSAKNAMTEYVGSFLNSEVRKLVNSSKGENLMKANVDSAVQCPLRSTDGSSDTCDELGISSKMSADMILSNVSPETASQVAKPFDRSVHENQMSNLLENAFKEYCSHVDDMVVDQEINEPLPPGLVDKAKAVISSQTCKFRPSRSDECIPKIGEYIATAMCRKKLHGSVINEWKSSFIDCVLHQFLASWRTSKKTHAHKERACKTNKNHKLEEESKHCDNSGTTKVSPIIGKYTYHRKKLFLKKSGSSRSVTLDGTELKNETVEKSKNLHVSGDMPKTTEFKNATVIPKKRRGQSKSQTELSAGATPLQAIAKGCASTDKKEAKSSSSRKLLKVSHALKSSEPMECTPKPSKKMASAHGANHRDVQKVVNSNGPDFGLKQEPSTKASKLKRECVMDDLRPKKVLKVTSGTPKQAACKPIPVRKMQSSKSRKLNPCPKSYGCARVSINGWEWHRWSLNASPVERARVRGVKYVNAEHRGSDINTSQWSNGKGLSARTNRVKMRNLAAAAEGADLMKATQLKARKKLLRFQRSKIHDWGLVALEPIEAEDFVIEYVGELIRPRISDIRERHYEKMGIGSSYLFRLDDGYVVDATKRGGVARFINHSCEPNCYTKVISVEGQKRIFIYAKRHIGVGEEITYNYKFPLEEKKIPCNCGSKKCRGSLN</sequence>
<evidence type="ECO:0000256" key="14">
    <source>
        <dbReference type="SAM" id="MobiDB-lite"/>
    </source>
</evidence>
<evidence type="ECO:0000256" key="7">
    <source>
        <dbReference type="ARBA" id="ARBA00022884"/>
    </source>
</evidence>
<feature type="domain" description="SET" evidence="15">
    <location>
        <begin position="655"/>
        <end position="772"/>
    </location>
</feature>
<dbReference type="GO" id="GO:0032259">
    <property type="term" value="P:methylation"/>
    <property type="evidence" value="ECO:0007669"/>
    <property type="project" value="UniProtKB-KW"/>
</dbReference>
<evidence type="ECO:0000256" key="12">
    <source>
        <dbReference type="ARBA" id="ARBA00047583"/>
    </source>
</evidence>
<evidence type="ECO:0000256" key="4">
    <source>
        <dbReference type="ARBA" id="ARBA00022679"/>
    </source>
</evidence>
<dbReference type="InterPro" id="IPR003616">
    <property type="entry name" value="Post-SET_dom"/>
</dbReference>
<comment type="caution">
    <text evidence="17">The sequence shown here is derived from an EMBL/GenBank/DDBJ whole genome shotgun (WGS) entry which is preliminary data.</text>
</comment>
<evidence type="ECO:0000313" key="18">
    <source>
        <dbReference type="Proteomes" id="UP000250321"/>
    </source>
</evidence>
<evidence type="ECO:0000313" key="17">
    <source>
        <dbReference type="EMBL" id="PQQ10449.1"/>
    </source>
</evidence>
<keyword evidence="4" id="KW-0808">Transferase</keyword>
<comment type="catalytic activity">
    <reaction evidence="11">
        <text>L-lysyl(4)-[histone H3] + 3 S-adenosyl-L-methionine = N(6),N(6),N(6)-trimethyl-L-lysyl(4)-[histone H3] + 3 S-adenosyl-L-homocysteine + 3 H(+)</text>
        <dbReference type="Rhea" id="RHEA:60260"/>
        <dbReference type="Rhea" id="RHEA-COMP:15537"/>
        <dbReference type="Rhea" id="RHEA-COMP:15547"/>
        <dbReference type="ChEBI" id="CHEBI:15378"/>
        <dbReference type="ChEBI" id="CHEBI:29969"/>
        <dbReference type="ChEBI" id="CHEBI:57856"/>
        <dbReference type="ChEBI" id="CHEBI:59789"/>
        <dbReference type="ChEBI" id="CHEBI:61961"/>
        <dbReference type="EC" id="2.1.1.354"/>
    </reaction>
</comment>
<evidence type="ECO:0000256" key="6">
    <source>
        <dbReference type="ARBA" id="ARBA00022853"/>
    </source>
</evidence>
<dbReference type="PROSITE" id="PS50868">
    <property type="entry name" value="POST_SET"/>
    <property type="match status" value="1"/>
</dbReference>
<dbReference type="AlphaFoldDB" id="A0A314YVR8"/>
<dbReference type="InterPro" id="IPR044570">
    <property type="entry name" value="Set1-like"/>
</dbReference>
<evidence type="ECO:0000256" key="3">
    <source>
        <dbReference type="ARBA" id="ARBA00022603"/>
    </source>
</evidence>
<evidence type="ECO:0000256" key="8">
    <source>
        <dbReference type="ARBA" id="ARBA00023015"/>
    </source>
</evidence>
<gene>
    <name evidence="17" type="ORF">Pyn_23278</name>
</gene>
<evidence type="ECO:0000259" key="16">
    <source>
        <dbReference type="PROSITE" id="PS50868"/>
    </source>
</evidence>
<evidence type="ECO:0000256" key="13">
    <source>
        <dbReference type="ARBA" id="ARBA00049129"/>
    </source>
</evidence>
<dbReference type="Proteomes" id="UP000250321">
    <property type="component" value="Unassembled WGS sequence"/>
</dbReference>
<dbReference type="GO" id="GO:0003723">
    <property type="term" value="F:RNA binding"/>
    <property type="evidence" value="ECO:0007669"/>
    <property type="project" value="UniProtKB-KW"/>
</dbReference>
<dbReference type="SMART" id="SM00508">
    <property type="entry name" value="PostSET"/>
    <property type="match status" value="1"/>
</dbReference>
<dbReference type="Gene3D" id="2.170.270.10">
    <property type="entry name" value="SET domain"/>
    <property type="match status" value="1"/>
</dbReference>
<proteinExistence type="predicted"/>
<evidence type="ECO:0000256" key="10">
    <source>
        <dbReference type="ARBA" id="ARBA00023242"/>
    </source>
</evidence>
<dbReference type="GO" id="GO:0140999">
    <property type="term" value="F:histone H3K4 trimethyltransferase activity"/>
    <property type="evidence" value="ECO:0007669"/>
    <property type="project" value="UniProtKB-EC"/>
</dbReference>
<evidence type="ECO:0000256" key="9">
    <source>
        <dbReference type="ARBA" id="ARBA00023163"/>
    </source>
</evidence>
<keyword evidence="7" id="KW-0694">RNA-binding</keyword>